<dbReference type="Proteomes" id="UP000233387">
    <property type="component" value="Unassembled WGS sequence"/>
</dbReference>
<sequence length="370" mass="40524">MNNISLKNTIISCLLAILLLKSCGNSEQNSTITENKPYCLDENFKSKIETTSPVKQIVTESIPLTGAVEPNPDKVIHFVSLVGGIISNTYFSLGDKVTKGQVLAELKSSQLLELQSQSKTIDAQIKVTEKKVQSVQSMFDDGVASQKDLMEAESGLTILKVEREKILSTLSLFSASSEKGVFLIKSPATGIVTAKSIAAGQQISAEGEPLFTISDLNEVWVLVNVYATNVKNIQPGMEVNIKTLSYPDELFKGKIAAISQVLDADAKVMKARVVLQNTDLKLKPGMLVDVNALKELKTEALSIPTTAMVFDNNQNYVVVYKNDCEIEVRQVEILTKSNGTTFLSSGLSENEKIITKNHLLIYEQIKNFNN</sequence>
<dbReference type="Gene3D" id="2.40.420.20">
    <property type="match status" value="1"/>
</dbReference>
<feature type="domain" description="CusB-like beta-barrel" evidence="3">
    <location>
        <begin position="218"/>
        <end position="291"/>
    </location>
</feature>
<comment type="caution">
    <text evidence="5">The sequence shown here is derived from an EMBL/GenBank/DDBJ whole genome shotgun (WGS) entry which is preliminary data.</text>
</comment>
<dbReference type="AlphaFoldDB" id="A0A2N3I6M6"/>
<organism evidence="5 6">
    <name type="scientific">Raineya orbicola</name>
    <dbReference type="NCBI Taxonomy" id="2016530"/>
    <lineage>
        <taxon>Bacteria</taxon>
        <taxon>Pseudomonadati</taxon>
        <taxon>Bacteroidota</taxon>
        <taxon>Cytophagia</taxon>
        <taxon>Cytophagales</taxon>
        <taxon>Raineyaceae</taxon>
        <taxon>Raineya</taxon>
    </lineage>
</organism>
<evidence type="ECO:0000256" key="1">
    <source>
        <dbReference type="ARBA" id="ARBA00009477"/>
    </source>
</evidence>
<dbReference type="InterPro" id="IPR058647">
    <property type="entry name" value="BSH_CzcB-like"/>
</dbReference>
<dbReference type="Pfam" id="PF25973">
    <property type="entry name" value="BSH_CzcB"/>
    <property type="match status" value="1"/>
</dbReference>
<dbReference type="InterPro" id="IPR006143">
    <property type="entry name" value="RND_pump_MFP"/>
</dbReference>
<evidence type="ECO:0000259" key="3">
    <source>
        <dbReference type="Pfam" id="PF25954"/>
    </source>
</evidence>
<evidence type="ECO:0000313" key="6">
    <source>
        <dbReference type="Proteomes" id="UP000233387"/>
    </source>
</evidence>
<dbReference type="PANTHER" id="PTHR30097:SF4">
    <property type="entry name" value="SLR6042 PROTEIN"/>
    <property type="match status" value="1"/>
</dbReference>
<name>A0A2N3I6M6_9BACT</name>
<dbReference type="OrthoDB" id="9806939at2"/>
<keyword evidence="6" id="KW-1185">Reference proteome</keyword>
<dbReference type="GO" id="GO:0022857">
    <property type="term" value="F:transmembrane transporter activity"/>
    <property type="evidence" value="ECO:0007669"/>
    <property type="project" value="InterPro"/>
</dbReference>
<keyword evidence="2" id="KW-0813">Transport</keyword>
<dbReference type="FunFam" id="2.40.30.170:FF:000010">
    <property type="entry name" value="Efflux RND transporter periplasmic adaptor subunit"/>
    <property type="match status" value="1"/>
</dbReference>
<dbReference type="GO" id="GO:0030313">
    <property type="term" value="C:cell envelope"/>
    <property type="evidence" value="ECO:0007669"/>
    <property type="project" value="TreeGrafter"/>
</dbReference>
<proteinExistence type="inferred from homology"/>
<dbReference type="GO" id="GO:0015679">
    <property type="term" value="P:plasma membrane copper ion transport"/>
    <property type="evidence" value="ECO:0007669"/>
    <property type="project" value="TreeGrafter"/>
</dbReference>
<dbReference type="PANTHER" id="PTHR30097">
    <property type="entry name" value="CATION EFFLUX SYSTEM PROTEIN CUSB"/>
    <property type="match status" value="1"/>
</dbReference>
<dbReference type="Gene3D" id="2.40.30.170">
    <property type="match status" value="1"/>
</dbReference>
<dbReference type="SUPFAM" id="SSF111369">
    <property type="entry name" value="HlyD-like secretion proteins"/>
    <property type="match status" value="1"/>
</dbReference>
<dbReference type="EMBL" id="NKXO01000057">
    <property type="protein sequence ID" value="PKQ65960.1"/>
    <property type="molecule type" value="Genomic_DNA"/>
</dbReference>
<dbReference type="GO" id="GO:0060003">
    <property type="term" value="P:copper ion export"/>
    <property type="evidence" value="ECO:0007669"/>
    <property type="project" value="TreeGrafter"/>
</dbReference>
<dbReference type="Gene3D" id="2.40.50.100">
    <property type="match status" value="1"/>
</dbReference>
<comment type="similarity">
    <text evidence="1">Belongs to the membrane fusion protein (MFP) (TC 8.A.1) family.</text>
</comment>
<dbReference type="InterPro" id="IPR051909">
    <property type="entry name" value="MFP_Cation_Efflux"/>
</dbReference>
<dbReference type="GO" id="GO:0016020">
    <property type="term" value="C:membrane"/>
    <property type="evidence" value="ECO:0007669"/>
    <property type="project" value="InterPro"/>
</dbReference>
<evidence type="ECO:0000259" key="4">
    <source>
        <dbReference type="Pfam" id="PF25973"/>
    </source>
</evidence>
<protein>
    <submittedName>
        <fullName evidence="5">Efflux transporter, RND family, MFP subunit</fullName>
    </submittedName>
</protein>
<gene>
    <name evidence="5" type="ORF">Rain11_2524</name>
</gene>
<evidence type="ECO:0000313" key="5">
    <source>
        <dbReference type="EMBL" id="PKQ65960.1"/>
    </source>
</evidence>
<feature type="domain" description="CzcB-like barrel-sandwich hybrid" evidence="4">
    <location>
        <begin position="75"/>
        <end position="215"/>
    </location>
</feature>
<evidence type="ECO:0000256" key="2">
    <source>
        <dbReference type="ARBA" id="ARBA00022448"/>
    </source>
</evidence>
<dbReference type="RefSeq" id="WP_101359783.1">
    <property type="nucleotide sequence ID" value="NZ_NKXO01000057.1"/>
</dbReference>
<dbReference type="InterPro" id="IPR058792">
    <property type="entry name" value="Beta-barrel_RND_2"/>
</dbReference>
<dbReference type="Pfam" id="PF25954">
    <property type="entry name" value="Beta-barrel_RND_2"/>
    <property type="match status" value="1"/>
</dbReference>
<reference evidence="5 6" key="1">
    <citation type="submission" date="2017-06" db="EMBL/GenBank/DDBJ databases">
        <title>Raineya orbicola gen. nov., sp. nov. a slightly thermophilic bacterium of the phylum Bacteroidetes and the description of Raineyaceae fam. nov.</title>
        <authorList>
            <person name="Albuquerque L."/>
            <person name="Polonia A.R.M."/>
            <person name="Barroso C."/>
            <person name="Froufe H.J.C."/>
            <person name="Lage O."/>
            <person name="Lobo-Da-Cunha A."/>
            <person name="Egas C."/>
            <person name="Da Costa M.S."/>
        </authorList>
    </citation>
    <scope>NUCLEOTIDE SEQUENCE [LARGE SCALE GENOMIC DNA]</scope>
    <source>
        <strain evidence="5 6">SPSPC-11</strain>
    </source>
</reference>
<accession>A0A2N3I6M6</accession>
<dbReference type="NCBIfam" id="TIGR01730">
    <property type="entry name" value="RND_mfp"/>
    <property type="match status" value="1"/>
</dbReference>